<dbReference type="AlphaFoldDB" id="A0A9N9HYS9"/>
<evidence type="ECO:0000313" key="2">
    <source>
        <dbReference type="Proteomes" id="UP000789342"/>
    </source>
</evidence>
<dbReference type="Proteomes" id="UP000789342">
    <property type="component" value="Unassembled WGS sequence"/>
</dbReference>
<feature type="non-terminal residue" evidence="1">
    <location>
        <position position="985"/>
    </location>
</feature>
<feature type="non-terminal residue" evidence="1">
    <location>
        <position position="1"/>
    </location>
</feature>
<proteinExistence type="predicted"/>
<reference evidence="1" key="1">
    <citation type="submission" date="2021-06" db="EMBL/GenBank/DDBJ databases">
        <authorList>
            <person name="Kallberg Y."/>
            <person name="Tangrot J."/>
            <person name="Rosling A."/>
        </authorList>
    </citation>
    <scope>NUCLEOTIDE SEQUENCE</scope>
    <source>
        <strain evidence="1">CL551</strain>
    </source>
</reference>
<dbReference type="OrthoDB" id="2401878at2759"/>
<evidence type="ECO:0000313" key="1">
    <source>
        <dbReference type="EMBL" id="CAG8713386.1"/>
    </source>
</evidence>
<name>A0A9N9HYS9_9GLOM</name>
<organism evidence="1 2">
    <name type="scientific">Acaulospora morrowiae</name>
    <dbReference type="NCBI Taxonomy" id="94023"/>
    <lineage>
        <taxon>Eukaryota</taxon>
        <taxon>Fungi</taxon>
        <taxon>Fungi incertae sedis</taxon>
        <taxon>Mucoromycota</taxon>
        <taxon>Glomeromycotina</taxon>
        <taxon>Glomeromycetes</taxon>
        <taxon>Diversisporales</taxon>
        <taxon>Acaulosporaceae</taxon>
        <taxon>Acaulospora</taxon>
    </lineage>
</organism>
<accession>A0A9N9HYS9</accession>
<gene>
    <name evidence="1" type="ORF">AMORRO_LOCUS12840</name>
</gene>
<protein>
    <submittedName>
        <fullName evidence="1">2538_t:CDS:1</fullName>
    </submittedName>
</protein>
<dbReference type="EMBL" id="CAJVPV010020046">
    <property type="protein sequence ID" value="CAG8713386.1"/>
    <property type="molecule type" value="Genomic_DNA"/>
</dbReference>
<keyword evidence="2" id="KW-1185">Reference proteome</keyword>
<comment type="caution">
    <text evidence="1">The sequence shown here is derived from an EMBL/GenBank/DDBJ whole genome shotgun (WGS) entry which is preliminary data.</text>
</comment>
<sequence>EMEEIKYKYVIYQKSWKGTYVDFEGDGPRHNRTLNTTLNDQYDIWTNSSKHVIYSLKDFAFVDVIYSTINSKNIKDKIMQYQSLRKSQPNITAAATNFEFIYNCLLDAKRKEQRLFLCVLLAYCVTQKNNSHQNMLPPHFQSADLIEILENVQQDTLPSDVLGIMAPVISVLVQHCIRYRSFEWIKLFKSAHILDPHYTFVDIITRTTFNGELNEFFNHWKKYAKPYIKGINEKAYVKLSIWLINMCNTMQTLFAVWKDIDHSSMVDQNIRKYFLERIKLNIRQDDPNGLFNNFNRVPADLQEEASEFFKARVLELLSVRLCEWTESNLKSIENLLLDKKMKWKREQSLKALENISRSKDLNLLDIFVKLLSVWLKGANFSDNKNPKIPIICKSWFESVLARLNDSISDEGKFVSRIFEYLSQIYSLIGERRNLYNELANIASMRVKQCSEVRILQATASVFSLNENVVNQFVEIAQGQLKQSVVAADEQLVEKIKCICGKPKPKELNVQNKLCERLLCYIMTELQKRFTPPSTFEHHLDLLKSRKFWQLIFNAKGQVSALQTHPHVQQIRVAISQLANMVAEKTIAIQLLQSILKYNDDELSTYFDHSSTKKKLTNVTVSKSDIVAIRKQCQAYEFTLNELRVYYEVFCPISKVSDVNGYISNIDSESKRLFQITLKDTLSPDHWEFHKDTMGMAKKAFKFAGSRTFANVFDKHINDETEILTVEIVSNKILPATFDEYIQLCKQYKGKDWEKLKCTEASYLWKGVVDVGAELELMGEFVRLDKNQKNFVSTLERLASVPEWIKRLEQLVTIVEIFKVPHNQSNNDWLTKSRQILQDDILTLGKLHSFFDVLNNHVTLIDNENNWPLIKELSEAGEFLEFLQTIAEHDIKNLINGVDDFNDERLNQEDTVASLIQVQQILLQLMNKAEKLTIKKFLAELAAINNSNPTLASKITLCSSCNMALQNMYKNISNRGEVTKEKIKNA</sequence>